<reference evidence="2" key="1">
    <citation type="journal article" date="2022" name="bioRxiv">
        <title>Sequencing and chromosome-scale assembly of the giantPleurodeles waltlgenome.</title>
        <authorList>
            <person name="Brown T."/>
            <person name="Elewa A."/>
            <person name="Iarovenko S."/>
            <person name="Subramanian E."/>
            <person name="Araus A.J."/>
            <person name="Petzold A."/>
            <person name="Susuki M."/>
            <person name="Suzuki K.-i.T."/>
            <person name="Hayashi T."/>
            <person name="Toyoda A."/>
            <person name="Oliveira C."/>
            <person name="Osipova E."/>
            <person name="Leigh N.D."/>
            <person name="Simon A."/>
            <person name="Yun M.H."/>
        </authorList>
    </citation>
    <scope>NUCLEOTIDE SEQUENCE</scope>
    <source>
        <strain evidence="2">20211129_DDA</strain>
        <tissue evidence="2">Liver</tissue>
    </source>
</reference>
<dbReference type="Proteomes" id="UP001066276">
    <property type="component" value="Chromosome 1_1"/>
</dbReference>
<gene>
    <name evidence="2" type="ORF">NDU88_006751</name>
</gene>
<evidence type="ECO:0000256" key="1">
    <source>
        <dbReference type="SAM" id="MobiDB-lite"/>
    </source>
</evidence>
<evidence type="ECO:0000313" key="3">
    <source>
        <dbReference type="Proteomes" id="UP001066276"/>
    </source>
</evidence>
<feature type="region of interest" description="Disordered" evidence="1">
    <location>
        <begin position="19"/>
        <end position="88"/>
    </location>
</feature>
<dbReference type="AlphaFoldDB" id="A0AAV7X4N5"/>
<proteinExistence type="predicted"/>
<evidence type="ECO:0000313" key="2">
    <source>
        <dbReference type="EMBL" id="KAJ1219180.1"/>
    </source>
</evidence>
<comment type="caution">
    <text evidence="2">The sequence shown here is derived from an EMBL/GenBank/DDBJ whole genome shotgun (WGS) entry which is preliminary data.</text>
</comment>
<protein>
    <submittedName>
        <fullName evidence="2">Uncharacterized protein</fullName>
    </submittedName>
</protein>
<dbReference type="EMBL" id="JANPWB010000001">
    <property type="protein sequence ID" value="KAJ1219180.1"/>
    <property type="molecule type" value="Genomic_DNA"/>
</dbReference>
<keyword evidence="3" id="KW-1185">Reference proteome</keyword>
<name>A0AAV7X4N5_PLEWA</name>
<feature type="compositionally biased region" description="Polar residues" evidence="1">
    <location>
        <begin position="44"/>
        <end position="55"/>
    </location>
</feature>
<organism evidence="2 3">
    <name type="scientific">Pleurodeles waltl</name>
    <name type="common">Iberian ribbed newt</name>
    <dbReference type="NCBI Taxonomy" id="8319"/>
    <lineage>
        <taxon>Eukaryota</taxon>
        <taxon>Metazoa</taxon>
        <taxon>Chordata</taxon>
        <taxon>Craniata</taxon>
        <taxon>Vertebrata</taxon>
        <taxon>Euteleostomi</taxon>
        <taxon>Amphibia</taxon>
        <taxon>Batrachia</taxon>
        <taxon>Caudata</taxon>
        <taxon>Salamandroidea</taxon>
        <taxon>Salamandridae</taxon>
        <taxon>Pleurodelinae</taxon>
        <taxon>Pleurodeles</taxon>
    </lineage>
</organism>
<accession>A0AAV7X4N5</accession>
<feature type="region of interest" description="Disordered" evidence="1">
    <location>
        <begin position="105"/>
        <end position="134"/>
    </location>
</feature>
<sequence length="134" mass="13848">MWRSNHASSTCTAQADASLAVGGGAPTGYPAVPGPALNGCCHPSTRQAPASSPSLHTGAGHTPGPGVSRDPGTGPRRQPQPRPKAGPCLFRLHRRPWLSVLRDRAFPPDPSMALTSLTLHRQAPPLASRLGGGK</sequence>